<keyword evidence="5" id="KW-0863">Zinc-finger</keyword>
<keyword evidence="14" id="KW-1185">Reference proteome</keyword>
<accession>A0AAD6LLX1</accession>
<feature type="region of interest" description="Disordered" evidence="11">
    <location>
        <begin position="681"/>
        <end position="705"/>
    </location>
</feature>
<dbReference type="GO" id="GO:0006367">
    <property type="term" value="P:transcription initiation at RNA polymerase II promoter"/>
    <property type="evidence" value="ECO:0007669"/>
    <property type="project" value="TreeGrafter"/>
</dbReference>
<gene>
    <name evidence="13" type="ORF">NC653_034059</name>
</gene>
<dbReference type="InterPro" id="IPR012340">
    <property type="entry name" value="NA-bd_OB-fold"/>
</dbReference>
<dbReference type="GO" id="GO:0003682">
    <property type="term" value="F:chromatin binding"/>
    <property type="evidence" value="ECO:0007669"/>
    <property type="project" value="TreeGrafter"/>
</dbReference>
<evidence type="ECO:0000256" key="8">
    <source>
        <dbReference type="ARBA" id="ARBA00023125"/>
    </source>
</evidence>
<dbReference type="InterPro" id="IPR013955">
    <property type="entry name" value="Rep_factor-A_C"/>
</dbReference>
<evidence type="ECO:0000256" key="2">
    <source>
        <dbReference type="ARBA" id="ARBA00005690"/>
    </source>
</evidence>
<dbReference type="Pfam" id="PF25316">
    <property type="entry name" value="TAF2_3rd"/>
    <property type="match status" value="1"/>
</dbReference>
<dbReference type="FunFam" id="3.30.70.330:FF:000631">
    <property type="entry name" value="Glycine-rich RNA-binding protein 3, mitochondrial"/>
    <property type="match status" value="1"/>
</dbReference>
<dbReference type="InterPro" id="IPR057345">
    <property type="entry name" value="Ig-like_TAF2"/>
</dbReference>
<keyword evidence="4" id="KW-0479">Metal-binding</keyword>
<evidence type="ECO:0000256" key="7">
    <source>
        <dbReference type="ARBA" id="ARBA00022884"/>
    </source>
</evidence>
<feature type="compositionally biased region" description="Basic residues" evidence="11">
    <location>
        <begin position="1157"/>
        <end position="1169"/>
    </location>
</feature>
<dbReference type="EMBL" id="JAQIZT010000015">
    <property type="protein sequence ID" value="KAJ6969415.1"/>
    <property type="molecule type" value="Genomic_DNA"/>
</dbReference>
<dbReference type="InterPro" id="IPR012677">
    <property type="entry name" value="Nucleotide-bd_a/b_plait_sf"/>
</dbReference>
<dbReference type="InterPro" id="IPR047192">
    <property type="entry name" value="Euk_RPA1_DBD_C"/>
</dbReference>
<dbReference type="PROSITE" id="PS50102">
    <property type="entry name" value="RRM"/>
    <property type="match status" value="1"/>
</dbReference>
<dbReference type="CDD" id="cd04474">
    <property type="entry name" value="RPA1_DBD_A"/>
    <property type="match status" value="1"/>
</dbReference>
<dbReference type="InterPro" id="IPR016024">
    <property type="entry name" value="ARM-type_fold"/>
</dbReference>
<dbReference type="InterPro" id="IPR031657">
    <property type="entry name" value="REPA_OB_2"/>
</dbReference>
<dbReference type="InterPro" id="IPR035979">
    <property type="entry name" value="RBD_domain_sf"/>
</dbReference>
<dbReference type="SUPFAM" id="SSF48371">
    <property type="entry name" value="ARM repeat"/>
    <property type="match status" value="1"/>
</dbReference>
<dbReference type="Pfam" id="PF08646">
    <property type="entry name" value="Rep_fac-A_C"/>
    <property type="match status" value="1"/>
</dbReference>
<feature type="domain" description="RRM" evidence="12">
    <location>
        <begin position="448"/>
        <end position="526"/>
    </location>
</feature>
<keyword evidence="3" id="KW-0235">DNA replication</keyword>
<evidence type="ECO:0000259" key="12">
    <source>
        <dbReference type="PROSITE" id="PS50102"/>
    </source>
</evidence>
<evidence type="ECO:0000256" key="3">
    <source>
        <dbReference type="ARBA" id="ARBA00022705"/>
    </source>
</evidence>
<dbReference type="PANTHER" id="PTHR15137:SF9">
    <property type="entry name" value="TRANSCRIPTION INITIATION FACTOR TFIID SUBUNIT 2"/>
    <property type="match status" value="1"/>
</dbReference>
<dbReference type="FunFam" id="2.40.50.140:FF:000090">
    <property type="entry name" value="Replication protein A subunit"/>
    <property type="match status" value="1"/>
</dbReference>
<evidence type="ECO:0000313" key="13">
    <source>
        <dbReference type="EMBL" id="KAJ6969415.1"/>
    </source>
</evidence>
<dbReference type="CDD" id="cd21608">
    <property type="entry name" value="RRM2_NsCP33_like"/>
    <property type="match status" value="1"/>
</dbReference>
<dbReference type="SMART" id="SM00360">
    <property type="entry name" value="RRM"/>
    <property type="match status" value="1"/>
</dbReference>
<dbReference type="InterPro" id="IPR037813">
    <property type="entry name" value="TAF2"/>
</dbReference>
<dbReference type="Pfam" id="PF25577">
    <property type="entry name" value="TPR_TAF2_C"/>
    <property type="match status" value="1"/>
</dbReference>
<evidence type="ECO:0000256" key="9">
    <source>
        <dbReference type="ARBA" id="ARBA00023242"/>
    </source>
</evidence>
<dbReference type="GO" id="GO:0016251">
    <property type="term" value="F:RNA polymerase II general transcription initiation factor activity"/>
    <property type="evidence" value="ECO:0007669"/>
    <property type="project" value="TreeGrafter"/>
</dbReference>
<dbReference type="Pfam" id="PF00076">
    <property type="entry name" value="RRM_1"/>
    <property type="match status" value="1"/>
</dbReference>
<dbReference type="PANTHER" id="PTHR15137">
    <property type="entry name" value="TRANSCRIPTION INITIATION FACTOR TFIID"/>
    <property type="match status" value="1"/>
</dbReference>
<organism evidence="13 14">
    <name type="scientific">Populus alba x Populus x berolinensis</name>
    <dbReference type="NCBI Taxonomy" id="444605"/>
    <lineage>
        <taxon>Eukaryota</taxon>
        <taxon>Viridiplantae</taxon>
        <taxon>Streptophyta</taxon>
        <taxon>Embryophyta</taxon>
        <taxon>Tracheophyta</taxon>
        <taxon>Spermatophyta</taxon>
        <taxon>Magnoliopsida</taxon>
        <taxon>eudicotyledons</taxon>
        <taxon>Gunneridae</taxon>
        <taxon>Pentapetalae</taxon>
        <taxon>rosids</taxon>
        <taxon>fabids</taxon>
        <taxon>Malpighiales</taxon>
        <taxon>Salicaceae</taxon>
        <taxon>Saliceae</taxon>
        <taxon>Populus</taxon>
    </lineage>
</organism>
<sequence>MGMPLKKPKLENEVKSENIKEAKGLILKPKQEIVAKSAAQIVHEQHGNMAPAARMAMTRRVHPLVSLNPYQGNWTIKVRVTSKGNMRTYRNARGEGVANKQFKTVQNDYEMTLNENSEVEEASDEAACIPETKFKFVPIDQLGPYVNSKDLVDVIGIVQSVSPTTSIRRKSNNETVPKRDIVVADETKKTVVVSLWNELATSVGQELQDIADKSPVVAIKSLKVGDFQGKETSMASVGSGLSPSTKSGARSMYSDRVSLSHITSNPSLGEDKPAFFSIRAYISFIKPDQTMWYRACKTCNKKVTDALGGGYWCEGCQKNDAECSLRYIMVVKVSDASGEGWVSAFNEEAEKIIGCSADELDLLKSQCLQNEYNNEKRQRMTVRAVAPVDFAAESRFLLEEISKMKGCTMAFLTKVGNMLRQTANRQISSEISASRPSIYQALRCMSSSKIFIGGISFQTDDNGLKEAFDKYGNVVEARIIMDRDTGRSRGFGFITYTSSEEASSAIQAMDGQDLHGRRVRVNYATERISVPLTIIMATMAVEDTAAGGGYIGGGGNTVGGGYSGGGGYGAFRHFATKVGNLERPFVKEFFLRWSALVDVQMGFSYNKRKNMVELALHLNANASFLNLDSENREGDIGWPGMMSIRVYELDGMYDHPVLPLAGEMWQLLEIQCHSKLAARRFQKPKKSSKPDGFDENGDVPASDMRSSLESPLSWIRADPEMEYLAEIHFNQPIQMWDEDVVAQAQAIAALKTLPQLSFSVTNAMNNFLNDTKAFWRVRIETAFALANTASEENDWAGLLHLAIPHAVAKVRATDKKSPREAVEFILQLLKYNDNTGNPYSDVFWLAALVQSVGELEFGQQTVLFLSSLLKRIDCLLQFDRLMLSYNGILTISCIRTLTQIALKLSGSIHHDHVFELIQPFRDFKTIWQIRIEASRALLDLEFHCKGMDAALSLFITYLEEEPSLRGQAKLGAHAMRLCQIQDESDSEDSIKCTTLLALIRLLEGHIGFNNTILRHHLFCILQILAGRAPTLYGIPRDRTLCIGDSETCIDPRNIFAGLVTETKPLEPPMEIPNLAQDNFAFPEAIKEAGIISNKDQHKMDMAIPEGPNDPDTISNNHGQKMDLAISRSFRRTVPEASKETAIPVASKEEDNISNSHERRRPVVKIRVKHSAASSRAEET</sequence>
<dbReference type="InterPro" id="IPR048289">
    <property type="entry name" value="RRM2_NsCP33-like"/>
</dbReference>
<comment type="subcellular location">
    <subcellularLocation>
        <location evidence="1">Nucleus</location>
    </subcellularLocation>
</comment>
<evidence type="ECO:0000313" key="14">
    <source>
        <dbReference type="Proteomes" id="UP001164929"/>
    </source>
</evidence>
<protein>
    <recommendedName>
        <fullName evidence="12">RRM domain-containing protein</fullName>
    </recommendedName>
</protein>
<reference evidence="13" key="1">
    <citation type="journal article" date="2023" name="Mol. Ecol. Resour.">
        <title>Chromosome-level genome assembly of a triploid poplar Populus alba 'Berolinensis'.</title>
        <authorList>
            <person name="Chen S."/>
            <person name="Yu Y."/>
            <person name="Wang X."/>
            <person name="Wang S."/>
            <person name="Zhang T."/>
            <person name="Zhou Y."/>
            <person name="He R."/>
            <person name="Meng N."/>
            <person name="Wang Y."/>
            <person name="Liu W."/>
            <person name="Liu Z."/>
            <person name="Liu J."/>
            <person name="Guo Q."/>
            <person name="Huang H."/>
            <person name="Sederoff R.R."/>
            <person name="Wang G."/>
            <person name="Qu G."/>
            <person name="Chen S."/>
        </authorList>
    </citation>
    <scope>NUCLEOTIDE SEQUENCE</scope>
    <source>
        <strain evidence="13">SC-2020</strain>
    </source>
</reference>
<comment type="similarity">
    <text evidence="2">Belongs to the replication factor A protein 1 family.</text>
</comment>
<dbReference type="GO" id="GO:0005669">
    <property type="term" value="C:transcription factor TFIID complex"/>
    <property type="evidence" value="ECO:0007669"/>
    <property type="project" value="InterPro"/>
</dbReference>
<dbReference type="GO" id="GO:0003723">
    <property type="term" value="F:RNA binding"/>
    <property type="evidence" value="ECO:0007669"/>
    <property type="project" value="UniProtKB-UniRule"/>
</dbReference>
<dbReference type="CDD" id="cd04476">
    <property type="entry name" value="RPA1_DBD_C"/>
    <property type="match status" value="1"/>
</dbReference>
<dbReference type="InterPro" id="IPR000504">
    <property type="entry name" value="RRM_dom"/>
</dbReference>
<dbReference type="FunFam" id="2.40.50.140:FF:000064">
    <property type="entry name" value="Replication protein A subunit"/>
    <property type="match status" value="1"/>
</dbReference>
<dbReference type="Proteomes" id="UP001164929">
    <property type="component" value="Chromosome 15"/>
</dbReference>
<keyword evidence="7 10" id="KW-0694">RNA-binding</keyword>
<evidence type="ECO:0000256" key="6">
    <source>
        <dbReference type="ARBA" id="ARBA00022833"/>
    </source>
</evidence>
<dbReference type="SUPFAM" id="SSF50249">
    <property type="entry name" value="Nucleic acid-binding proteins"/>
    <property type="match status" value="3"/>
</dbReference>
<evidence type="ECO:0000256" key="11">
    <source>
        <dbReference type="SAM" id="MobiDB-lite"/>
    </source>
</evidence>
<keyword evidence="8" id="KW-0238">DNA-binding</keyword>
<dbReference type="InterPro" id="IPR057991">
    <property type="entry name" value="TPR_TAF2_C"/>
</dbReference>
<evidence type="ECO:0000256" key="1">
    <source>
        <dbReference type="ARBA" id="ARBA00004123"/>
    </source>
</evidence>
<evidence type="ECO:0000256" key="4">
    <source>
        <dbReference type="ARBA" id="ARBA00022723"/>
    </source>
</evidence>
<keyword evidence="6" id="KW-0862">Zinc</keyword>
<dbReference type="Pfam" id="PF16900">
    <property type="entry name" value="REPA_OB_2"/>
    <property type="match status" value="1"/>
</dbReference>
<evidence type="ECO:0000256" key="5">
    <source>
        <dbReference type="ARBA" id="ARBA00022771"/>
    </source>
</evidence>
<evidence type="ECO:0000256" key="10">
    <source>
        <dbReference type="PROSITE-ProRule" id="PRU00176"/>
    </source>
</evidence>
<dbReference type="SUPFAM" id="SSF54928">
    <property type="entry name" value="RNA-binding domain, RBD"/>
    <property type="match status" value="1"/>
</dbReference>
<dbReference type="GO" id="GO:0000976">
    <property type="term" value="F:transcription cis-regulatory region binding"/>
    <property type="evidence" value="ECO:0007669"/>
    <property type="project" value="TreeGrafter"/>
</dbReference>
<keyword evidence="9" id="KW-0539">Nucleus</keyword>
<feature type="region of interest" description="Disordered" evidence="11">
    <location>
        <begin position="1132"/>
        <end position="1179"/>
    </location>
</feature>
<name>A0AAD6LLX1_9ROSI</name>
<dbReference type="GO" id="GO:0008270">
    <property type="term" value="F:zinc ion binding"/>
    <property type="evidence" value="ECO:0007669"/>
    <property type="project" value="UniProtKB-KW"/>
</dbReference>
<dbReference type="Gene3D" id="3.30.70.330">
    <property type="match status" value="1"/>
</dbReference>
<dbReference type="AlphaFoldDB" id="A0AAD6LLX1"/>
<dbReference type="Gene3D" id="2.40.50.140">
    <property type="entry name" value="Nucleic acid-binding proteins"/>
    <property type="match status" value="3"/>
</dbReference>
<dbReference type="CDD" id="cd04475">
    <property type="entry name" value="RPA1_DBD_B"/>
    <property type="match status" value="1"/>
</dbReference>
<dbReference type="GO" id="GO:0006260">
    <property type="term" value="P:DNA replication"/>
    <property type="evidence" value="ECO:0007669"/>
    <property type="project" value="UniProtKB-KW"/>
</dbReference>
<proteinExistence type="inferred from homology"/>
<comment type="caution">
    <text evidence="13">The sequence shown here is derived from an EMBL/GenBank/DDBJ whole genome shotgun (WGS) entry which is preliminary data.</text>
</comment>